<evidence type="ECO:0000256" key="2">
    <source>
        <dbReference type="SAM" id="Phobius"/>
    </source>
</evidence>
<name>A0A7X5F2T6_9HYPH</name>
<evidence type="ECO:0000313" key="4">
    <source>
        <dbReference type="Proteomes" id="UP000586722"/>
    </source>
</evidence>
<dbReference type="Proteomes" id="UP000586722">
    <property type="component" value="Unassembled WGS sequence"/>
</dbReference>
<comment type="caution">
    <text evidence="3">The sequence shown here is derived from an EMBL/GenBank/DDBJ whole genome shotgun (WGS) entry which is preliminary data.</text>
</comment>
<dbReference type="EMBL" id="JAABLQ010000001">
    <property type="protein sequence ID" value="NBN78424.1"/>
    <property type="molecule type" value="Genomic_DNA"/>
</dbReference>
<feature type="compositionally biased region" description="Gly residues" evidence="1">
    <location>
        <begin position="315"/>
        <end position="334"/>
    </location>
</feature>
<keyword evidence="2" id="KW-0812">Transmembrane</keyword>
<organism evidence="3 4">
    <name type="scientific">Pannonibacter tanglangensis</name>
    <dbReference type="NCBI Taxonomy" id="2750084"/>
    <lineage>
        <taxon>Bacteria</taxon>
        <taxon>Pseudomonadati</taxon>
        <taxon>Pseudomonadota</taxon>
        <taxon>Alphaproteobacteria</taxon>
        <taxon>Hyphomicrobiales</taxon>
        <taxon>Stappiaceae</taxon>
        <taxon>Pannonibacter</taxon>
    </lineage>
</organism>
<reference evidence="3 4" key="1">
    <citation type="submission" date="2020-01" db="EMBL/GenBank/DDBJ databases">
        <authorList>
            <person name="Peng S.Y."/>
            <person name="Li J."/>
            <person name="Wang M."/>
            <person name="Wang L."/>
            <person name="Wang C.Q."/>
            <person name="Wang J.R."/>
        </authorList>
    </citation>
    <scope>NUCLEOTIDE SEQUENCE [LARGE SCALE GENOMIC DNA]</scope>
    <source>
        <strain evidence="3 4">XCT-53</strain>
    </source>
</reference>
<evidence type="ECO:0000256" key="1">
    <source>
        <dbReference type="SAM" id="MobiDB-lite"/>
    </source>
</evidence>
<keyword evidence="4" id="KW-1185">Reference proteome</keyword>
<feature type="compositionally biased region" description="Low complexity" evidence="1">
    <location>
        <begin position="357"/>
        <end position="369"/>
    </location>
</feature>
<dbReference type="RefSeq" id="WP_179956046.1">
    <property type="nucleotide sequence ID" value="NZ_JAABLQ010000001.1"/>
</dbReference>
<dbReference type="Pfam" id="PF19495">
    <property type="entry name" value="DUF6030"/>
    <property type="match status" value="1"/>
</dbReference>
<sequence length="401" mass="41983">MKEAQKTRRRYRPLDRFRASMRADKRRMIWGDAAPPEPEPVPGRARRWDLRKVVLASVPVAILAGAAGLAGGLATDWQFARVPPSAPAAAPAAVLPDPLAPLPGDLQARLTAPVPELPAALKLTFAGSPGDLCAELAMLGLPNSGWTVAPFRPDRWQCSSDLVSVGAPDVDREPTTLFFLLRGTAERVDYLRLKLNAANPRTAAEGRSMARKVLDALSRRYAWEFPPAVLRAISDMRGLELTERGVRFEVATEDPGLTGDPLARDRLNVIIEFSPPDHIRPTRFEATAGTPPAAAGAALAPQDAAATRAAREGLGDGLGDGPGDGLGDGLGGGPVQAFGPIEFRPLVAFPPEGGAGPEPAADAGLPPLDTAYPPLVGITPDGSEPPSPTDGSALVSPPAAE</sequence>
<gene>
    <name evidence="3" type="ORF">GWI72_09110</name>
</gene>
<accession>A0A7X5F2T6</accession>
<dbReference type="AlphaFoldDB" id="A0A7X5F2T6"/>
<protein>
    <submittedName>
        <fullName evidence="3">Uncharacterized protein</fullName>
    </submittedName>
</protein>
<feature type="region of interest" description="Disordered" evidence="1">
    <location>
        <begin position="349"/>
        <end position="401"/>
    </location>
</feature>
<keyword evidence="2" id="KW-0472">Membrane</keyword>
<dbReference type="InterPro" id="IPR046071">
    <property type="entry name" value="DUF6030"/>
</dbReference>
<proteinExistence type="predicted"/>
<evidence type="ECO:0000313" key="3">
    <source>
        <dbReference type="EMBL" id="NBN78424.1"/>
    </source>
</evidence>
<feature type="transmembrane region" description="Helical" evidence="2">
    <location>
        <begin position="53"/>
        <end position="74"/>
    </location>
</feature>
<feature type="compositionally biased region" description="Low complexity" evidence="1">
    <location>
        <begin position="286"/>
        <end position="308"/>
    </location>
</feature>
<keyword evidence="2" id="KW-1133">Transmembrane helix</keyword>
<feature type="region of interest" description="Disordered" evidence="1">
    <location>
        <begin position="280"/>
        <end position="337"/>
    </location>
</feature>